<gene>
    <name evidence="1" type="ORF">TNCT_211811</name>
</gene>
<name>A0A8X6HE89_TRICU</name>
<dbReference type="EMBL" id="BMAO01031105">
    <property type="protein sequence ID" value="GFQ72407.1"/>
    <property type="molecule type" value="Genomic_DNA"/>
</dbReference>
<proteinExistence type="predicted"/>
<evidence type="ECO:0000313" key="1">
    <source>
        <dbReference type="EMBL" id="GFQ72407.1"/>
    </source>
</evidence>
<dbReference type="Proteomes" id="UP000887116">
    <property type="component" value="Unassembled WGS sequence"/>
</dbReference>
<evidence type="ECO:0000313" key="2">
    <source>
        <dbReference type="Proteomes" id="UP000887116"/>
    </source>
</evidence>
<reference evidence="1" key="1">
    <citation type="submission" date="2020-07" db="EMBL/GenBank/DDBJ databases">
        <title>Multicomponent nature underlies the extraordinary mechanical properties of spider dragline silk.</title>
        <authorList>
            <person name="Kono N."/>
            <person name="Nakamura H."/>
            <person name="Mori M."/>
            <person name="Yoshida Y."/>
            <person name="Ohtoshi R."/>
            <person name="Malay A.D."/>
            <person name="Moran D.A.P."/>
            <person name="Tomita M."/>
            <person name="Numata K."/>
            <person name="Arakawa K."/>
        </authorList>
    </citation>
    <scope>NUCLEOTIDE SEQUENCE</scope>
</reference>
<accession>A0A8X6HE89</accession>
<dbReference type="AlphaFoldDB" id="A0A8X6HE89"/>
<dbReference type="OrthoDB" id="4843387at2759"/>
<comment type="caution">
    <text evidence="1">The sequence shown here is derived from an EMBL/GenBank/DDBJ whole genome shotgun (WGS) entry which is preliminary data.</text>
</comment>
<organism evidence="1 2">
    <name type="scientific">Trichonephila clavata</name>
    <name type="common">Joro spider</name>
    <name type="synonym">Nephila clavata</name>
    <dbReference type="NCBI Taxonomy" id="2740835"/>
    <lineage>
        <taxon>Eukaryota</taxon>
        <taxon>Metazoa</taxon>
        <taxon>Ecdysozoa</taxon>
        <taxon>Arthropoda</taxon>
        <taxon>Chelicerata</taxon>
        <taxon>Arachnida</taxon>
        <taxon>Araneae</taxon>
        <taxon>Araneomorphae</taxon>
        <taxon>Entelegynae</taxon>
        <taxon>Araneoidea</taxon>
        <taxon>Nephilidae</taxon>
        <taxon>Trichonephila</taxon>
    </lineage>
</organism>
<keyword evidence="2" id="KW-1185">Reference proteome</keyword>
<sequence>MTIIISEDVSQLAVQKRSPSPLTPLPPLSWTALQDSWCQLPSVLLQTLIEFMPSRVAALLSARGGPTRY</sequence>
<protein>
    <submittedName>
        <fullName evidence="1">Uncharacterized protein</fullName>
    </submittedName>
</protein>